<evidence type="ECO:0000313" key="9">
    <source>
        <dbReference type="Proteomes" id="UP000515908"/>
    </source>
</evidence>
<dbReference type="Pfam" id="PF01602">
    <property type="entry name" value="Adaptin_N"/>
    <property type="match status" value="1"/>
</dbReference>
<dbReference type="Proteomes" id="UP000515908">
    <property type="component" value="Chromosome 28"/>
</dbReference>
<gene>
    <name evidence="8" type="ORF">ADEAN_001031500</name>
</gene>
<dbReference type="InterPro" id="IPR002553">
    <property type="entry name" value="Clathrin/coatomer_adapt-like_N"/>
</dbReference>
<dbReference type="EMBL" id="LR877172">
    <property type="protein sequence ID" value="CAD2222768.1"/>
    <property type="molecule type" value="Genomic_DNA"/>
</dbReference>
<feature type="region of interest" description="Disordered" evidence="6">
    <location>
        <begin position="622"/>
        <end position="666"/>
    </location>
</feature>
<dbReference type="InterPro" id="IPR016024">
    <property type="entry name" value="ARM-type_fold"/>
</dbReference>
<evidence type="ECO:0000313" key="8">
    <source>
        <dbReference type="EMBL" id="CAD2222768.1"/>
    </source>
</evidence>
<dbReference type="VEuPathDB" id="TriTrypDB:ADEAN_001031500"/>
<keyword evidence="5" id="KW-0472">Membrane</keyword>
<protein>
    <submittedName>
        <fullName evidence="8">Adaptin N terminal region/non-SMC mitotic condensation complex subunit 1, putative</fullName>
    </submittedName>
</protein>
<dbReference type="GO" id="GO:0006886">
    <property type="term" value="P:intracellular protein transport"/>
    <property type="evidence" value="ECO:0007669"/>
    <property type="project" value="InterPro"/>
</dbReference>
<dbReference type="AlphaFoldDB" id="A0A7G2CSM1"/>
<dbReference type="Gene3D" id="1.25.10.10">
    <property type="entry name" value="Leucine-rich Repeat Variant"/>
    <property type="match status" value="1"/>
</dbReference>
<accession>A0A7G2CSM1</accession>
<evidence type="ECO:0000256" key="6">
    <source>
        <dbReference type="SAM" id="MobiDB-lite"/>
    </source>
</evidence>
<dbReference type="InterPro" id="IPR011989">
    <property type="entry name" value="ARM-like"/>
</dbReference>
<name>A0A7G2CSM1_9TRYP</name>
<evidence type="ECO:0000256" key="5">
    <source>
        <dbReference type="ARBA" id="ARBA00023136"/>
    </source>
</evidence>
<dbReference type="GO" id="GO:0012505">
    <property type="term" value="C:endomembrane system"/>
    <property type="evidence" value="ECO:0007669"/>
    <property type="project" value="UniProtKB-SubCell"/>
</dbReference>
<keyword evidence="3" id="KW-0813">Transport</keyword>
<dbReference type="GO" id="GO:0030117">
    <property type="term" value="C:membrane coat"/>
    <property type="evidence" value="ECO:0007669"/>
    <property type="project" value="InterPro"/>
</dbReference>
<organism evidence="8 9">
    <name type="scientific">Angomonas deanei</name>
    <dbReference type="NCBI Taxonomy" id="59799"/>
    <lineage>
        <taxon>Eukaryota</taxon>
        <taxon>Discoba</taxon>
        <taxon>Euglenozoa</taxon>
        <taxon>Kinetoplastea</taxon>
        <taxon>Metakinetoplastina</taxon>
        <taxon>Trypanosomatida</taxon>
        <taxon>Trypanosomatidae</taxon>
        <taxon>Strigomonadinae</taxon>
        <taxon>Angomonas</taxon>
    </lineage>
</organism>
<comment type="subcellular location">
    <subcellularLocation>
        <location evidence="1">Endomembrane system</location>
    </subcellularLocation>
</comment>
<evidence type="ECO:0000256" key="4">
    <source>
        <dbReference type="ARBA" id="ARBA00022927"/>
    </source>
</evidence>
<dbReference type="SUPFAM" id="SSF48371">
    <property type="entry name" value="ARM repeat"/>
    <property type="match status" value="1"/>
</dbReference>
<feature type="domain" description="Clathrin/coatomer adaptor adaptin-like N-terminal" evidence="7">
    <location>
        <begin position="18"/>
        <end position="557"/>
    </location>
</feature>
<comment type="similarity">
    <text evidence="2">Belongs to the adaptor complexes large subunit family.</text>
</comment>
<evidence type="ECO:0000259" key="7">
    <source>
        <dbReference type="Pfam" id="PF01602"/>
    </source>
</evidence>
<evidence type="ECO:0000256" key="3">
    <source>
        <dbReference type="ARBA" id="ARBA00022448"/>
    </source>
</evidence>
<evidence type="ECO:0000256" key="1">
    <source>
        <dbReference type="ARBA" id="ARBA00004308"/>
    </source>
</evidence>
<dbReference type="InterPro" id="IPR026739">
    <property type="entry name" value="AP_beta"/>
</dbReference>
<dbReference type="GO" id="GO:0016192">
    <property type="term" value="P:vesicle-mediated transport"/>
    <property type="evidence" value="ECO:0007669"/>
    <property type="project" value="InterPro"/>
</dbReference>
<keyword evidence="9" id="KW-1185">Reference proteome</keyword>
<feature type="compositionally biased region" description="Acidic residues" evidence="6">
    <location>
        <begin position="626"/>
        <end position="635"/>
    </location>
</feature>
<dbReference type="PANTHER" id="PTHR11134">
    <property type="entry name" value="ADAPTOR COMPLEX SUBUNIT BETA FAMILY MEMBER"/>
    <property type="match status" value="1"/>
</dbReference>
<keyword evidence="4" id="KW-0653">Protein transport</keyword>
<proteinExistence type="inferred from homology"/>
<evidence type="ECO:0000256" key="2">
    <source>
        <dbReference type="ARBA" id="ARBA00006613"/>
    </source>
</evidence>
<sequence length="914" mass="101007">MSSLKGKAYFSRGFDTTAVKDDLTSQTEERQLTALHQVIAYMTVGKDMSGLFNEVSAITSSTNVLMKRMCYLYLIQNAKAAPEKAVLQAGTFVKDTLHDSPLVRGAALRTLTLLQLPVMADFATGPLRRCLGDTDPYVRRTAALGVLKYFCSSSSALLEVSLLEKLAELLHDENHAVAAACVSAVLELIARNASPALRRSMLEAQHNLVERLSESNEWSAQQLLEGIAFCIGQKRNGDVVSAQEWLSSAEEALDSVIPFVFNDNLALAMSALKVLTMYVVALSEDPEYAQERQRVEKRFATDIARAIVSKAEAPRYEQRYILLRNVQLYLQTALFRPYFEPHLVSFLIKYDDPVFVKLEKLAVLVELANESNGQKVLNELTIYAKDGDADLSRVSIRSIGIISGRVPTIAADCVMELQKLIKTRVPRIVENSAIVVHTIMRSFPGKYDSIVPTLCDALTVLDDVDAKAAVVWIIGECAEHVRGAISDYLPFFLEDYLNQPRLVQVGVLTALTKLYLRGGDASSEALTKLEEVVNMGVRSPYPDLRDRSFFYARLLTLDRTTAKQILEATESIAPPHTARAIERAGDMELLSELCSLVSVEHTALANVLGSDAIGSTSRYLRNDGNLSDDEEDDEGTFPSADPGDTLSDVHGSGVSPTSASPSGGRKEESVYEVVIPAENGSGLEVSLLWSQIGTHLTLTCRFQLYPGEDHVKQVRVRDLQLRRNMFSLGIGQPFPVFSLEAEDKPADVHLRMAFNNQREPTSELQVAVDIEPIGVLYAVAPPVPPAMLLLPATGVDHGEFLELMQQNPTEAWHMPAQISKIKCAPSRLTVHTLRVHSFELVYSKEFYNEGVHMIAFFLHAETTAKQPLLIEITIDGEEVIWASVRSPYAPIAAFFGEYVLKTLRHIGDAFKNTR</sequence>
<reference evidence="8 9" key="1">
    <citation type="submission" date="2020-08" db="EMBL/GenBank/DDBJ databases">
        <authorList>
            <person name="Newling K."/>
            <person name="Davey J."/>
            <person name="Forrester S."/>
        </authorList>
    </citation>
    <scope>NUCLEOTIDE SEQUENCE [LARGE SCALE GENOMIC DNA]</scope>
    <source>
        <strain evidence="9">Crithidia deanei Carvalho (ATCC PRA-265)</strain>
    </source>
</reference>